<dbReference type="Proteomes" id="UP001597262">
    <property type="component" value="Unassembled WGS sequence"/>
</dbReference>
<proteinExistence type="predicted"/>
<organism evidence="1 2">
    <name type="scientific">Paenibacillus puldeungensis</name>
    <dbReference type="NCBI Taxonomy" id="696536"/>
    <lineage>
        <taxon>Bacteria</taxon>
        <taxon>Bacillati</taxon>
        <taxon>Bacillota</taxon>
        <taxon>Bacilli</taxon>
        <taxon>Bacillales</taxon>
        <taxon>Paenibacillaceae</taxon>
        <taxon>Paenibacillus</taxon>
    </lineage>
</organism>
<dbReference type="Gene3D" id="3.30.530.20">
    <property type="match status" value="1"/>
</dbReference>
<dbReference type="EMBL" id="JBHTLM010000023">
    <property type="protein sequence ID" value="MFD1178978.1"/>
    <property type="molecule type" value="Genomic_DNA"/>
</dbReference>
<dbReference type="SUPFAM" id="SSF55961">
    <property type="entry name" value="Bet v1-like"/>
    <property type="match status" value="1"/>
</dbReference>
<keyword evidence="2" id="KW-1185">Reference proteome</keyword>
<dbReference type="InterPro" id="IPR019587">
    <property type="entry name" value="Polyketide_cyclase/dehydratase"/>
</dbReference>
<accession>A0ABW3S2I6</accession>
<dbReference type="RefSeq" id="WP_379321407.1">
    <property type="nucleotide sequence ID" value="NZ_JBHTLM010000023.1"/>
</dbReference>
<dbReference type="InterPro" id="IPR023393">
    <property type="entry name" value="START-like_dom_sf"/>
</dbReference>
<evidence type="ECO:0000313" key="1">
    <source>
        <dbReference type="EMBL" id="MFD1178978.1"/>
    </source>
</evidence>
<dbReference type="Pfam" id="PF10604">
    <property type="entry name" value="Polyketide_cyc2"/>
    <property type="match status" value="1"/>
</dbReference>
<protein>
    <submittedName>
        <fullName evidence="1">SRPBCC family protein</fullName>
    </submittedName>
</protein>
<dbReference type="CDD" id="cd07812">
    <property type="entry name" value="SRPBCC"/>
    <property type="match status" value="1"/>
</dbReference>
<gene>
    <name evidence="1" type="ORF">ACFQ3W_22120</name>
</gene>
<comment type="caution">
    <text evidence="1">The sequence shown here is derived from an EMBL/GenBank/DDBJ whole genome shotgun (WGS) entry which is preliminary data.</text>
</comment>
<sequence>MGKARVSEVTAHFRADVESVWNFVTDLQNYTWRSDIKRIDVLSDGNKFVEYAPNGNATTFTITVKEPYKEYAFSMEHKMFTGSWYGHFSESESGGTTITFVEQIHIHNPIIKLLSYALMNLKKMQLTYISDLKKALGES</sequence>
<name>A0ABW3S2I6_9BACL</name>
<evidence type="ECO:0000313" key="2">
    <source>
        <dbReference type="Proteomes" id="UP001597262"/>
    </source>
</evidence>
<reference evidence="2" key="1">
    <citation type="journal article" date="2019" name="Int. J. Syst. Evol. Microbiol.">
        <title>The Global Catalogue of Microorganisms (GCM) 10K type strain sequencing project: providing services to taxonomists for standard genome sequencing and annotation.</title>
        <authorList>
            <consortium name="The Broad Institute Genomics Platform"/>
            <consortium name="The Broad Institute Genome Sequencing Center for Infectious Disease"/>
            <person name="Wu L."/>
            <person name="Ma J."/>
        </authorList>
    </citation>
    <scope>NUCLEOTIDE SEQUENCE [LARGE SCALE GENOMIC DNA]</scope>
    <source>
        <strain evidence="2">CCUG 59189</strain>
    </source>
</reference>